<dbReference type="EMBL" id="CP116968">
    <property type="protein sequence ID" value="WNM63633.1"/>
    <property type="molecule type" value="Genomic_DNA"/>
</dbReference>
<accession>A0AA96GQU4</accession>
<proteinExistence type="predicted"/>
<keyword evidence="2" id="KW-1185">Reference proteome</keyword>
<organism evidence="1 2">
    <name type="scientific">Candidatus Nitrospira neomarina</name>
    <dbReference type="NCBI Taxonomy" id="3020899"/>
    <lineage>
        <taxon>Bacteria</taxon>
        <taxon>Pseudomonadati</taxon>
        <taxon>Nitrospirota</taxon>
        <taxon>Nitrospiria</taxon>
        <taxon>Nitrospirales</taxon>
        <taxon>Nitrospiraceae</taxon>
        <taxon>Nitrospira</taxon>
    </lineage>
</organism>
<evidence type="ECO:0000313" key="2">
    <source>
        <dbReference type="Proteomes" id="UP001302494"/>
    </source>
</evidence>
<evidence type="ECO:0008006" key="3">
    <source>
        <dbReference type="Google" id="ProtNLM"/>
    </source>
</evidence>
<reference evidence="1 2" key="1">
    <citation type="submission" date="2023-01" db="EMBL/GenBank/DDBJ databases">
        <title>Cultivation and genomic characterization of new, ubiquitous marine nitrite-oxidizing bacteria from the Nitrospirales.</title>
        <authorList>
            <person name="Mueller A.J."/>
            <person name="Daebeler A."/>
            <person name="Herbold C.W."/>
            <person name="Kirkegaard R.H."/>
            <person name="Daims H."/>
        </authorList>
    </citation>
    <scope>NUCLEOTIDE SEQUENCE [LARGE SCALE GENOMIC DNA]</scope>
    <source>
        <strain evidence="1 2">DK</strain>
    </source>
</reference>
<protein>
    <recommendedName>
        <fullName evidence="3">Transposase IS30-like HTH domain-containing protein</fullName>
    </recommendedName>
</protein>
<dbReference type="Proteomes" id="UP001302494">
    <property type="component" value="Chromosome"/>
</dbReference>
<sequence length="84" mass="9620">MKHRTRMHFITEQGADIWDRWQRGESMSSIGRLFERESSSIYPILSPSGGIRPPKRTRSQFALSLSEREEISRGVARNQSTAGL</sequence>
<dbReference type="AlphaFoldDB" id="A0AA96GQU4"/>
<evidence type="ECO:0000313" key="1">
    <source>
        <dbReference type="EMBL" id="WNM63633.1"/>
    </source>
</evidence>
<name>A0AA96GQU4_9BACT</name>
<gene>
    <name evidence="1" type="ORF">PQG83_07725</name>
</gene>
<dbReference type="KEGG" id="nneo:PQG83_07725"/>